<dbReference type="EMBL" id="CAJPVJ010013455">
    <property type="protein sequence ID" value="CAG2174852.1"/>
    <property type="molecule type" value="Genomic_DNA"/>
</dbReference>
<dbReference type="EMBL" id="OC928280">
    <property type="protein sequence ID" value="CAD7657666.1"/>
    <property type="molecule type" value="Genomic_DNA"/>
</dbReference>
<evidence type="ECO:0000256" key="1">
    <source>
        <dbReference type="SAM" id="MobiDB-lite"/>
    </source>
</evidence>
<organism evidence="2">
    <name type="scientific">Oppiella nova</name>
    <dbReference type="NCBI Taxonomy" id="334625"/>
    <lineage>
        <taxon>Eukaryota</taxon>
        <taxon>Metazoa</taxon>
        <taxon>Ecdysozoa</taxon>
        <taxon>Arthropoda</taxon>
        <taxon>Chelicerata</taxon>
        <taxon>Arachnida</taxon>
        <taxon>Acari</taxon>
        <taxon>Acariformes</taxon>
        <taxon>Sarcoptiformes</taxon>
        <taxon>Oribatida</taxon>
        <taxon>Brachypylina</taxon>
        <taxon>Oppioidea</taxon>
        <taxon>Oppiidae</taxon>
        <taxon>Oppiella</taxon>
    </lineage>
</organism>
<protein>
    <submittedName>
        <fullName evidence="2">Uncharacterized protein</fullName>
    </submittedName>
</protein>
<gene>
    <name evidence="2" type="ORF">ONB1V03_LOCUS14291</name>
</gene>
<dbReference type="Proteomes" id="UP000728032">
    <property type="component" value="Unassembled WGS sequence"/>
</dbReference>
<proteinExistence type="predicted"/>
<evidence type="ECO:0000313" key="2">
    <source>
        <dbReference type="EMBL" id="CAD7657666.1"/>
    </source>
</evidence>
<keyword evidence="3" id="KW-1185">Reference proteome</keyword>
<feature type="compositionally biased region" description="Basic and acidic residues" evidence="1">
    <location>
        <begin position="1"/>
        <end position="10"/>
    </location>
</feature>
<sequence length="154" mass="17807">MDSPKRKTDDQNTEGVNDIEMTDEKEFLVENESKLFCKETDDQNTEGVNDIEMTDEKELSLNVLKNKKNKREKDNKPIVGQKTIYNMNESVEELRSESDWKHFHTSTSTPTSLQTHIPDLNISSISSEGNDSDMLFERQLSRFQITDEITESLN</sequence>
<evidence type="ECO:0000313" key="3">
    <source>
        <dbReference type="Proteomes" id="UP000728032"/>
    </source>
</evidence>
<reference evidence="2" key="1">
    <citation type="submission" date="2020-11" db="EMBL/GenBank/DDBJ databases">
        <authorList>
            <person name="Tran Van P."/>
        </authorList>
    </citation>
    <scope>NUCLEOTIDE SEQUENCE</scope>
</reference>
<name>A0A7R9QTZ7_9ACAR</name>
<dbReference type="OrthoDB" id="10533859at2759"/>
<dbReference type="AlphaFoldDB" id="A0A7R9QTZ7"/>
<feature type="region of interest" description="Disordered" evidence="1">
    <location>
        <begin position="1"/>
        <end position="23"/>
    </location>
</feature>
<accession>A0A7R9QTZ7</accession>